<feature type="non-terminal residue" evidence="1">
    <location>
        <position position="1"/>
    </location>
</feature>
<sequence>ITEEMLRHKLNKLKIEKSPGPDGQHPRILKELKEVIAGPLADIMQQSLLEGSLSQEWKEANITAIHKKGSKNEPNNYRPVSLTSHVCKIMEVIVRDHML</sequence>
<dbReference type="GO" id="GO:0061343">
    <property type="term" value="P:cell adhesion involved in heart morphogenesis"/>
    <property type="evidence" value="ECO:0007669"/>
    <property type="project" value="TreeGrafter"/>
</dbReference>
<feature type="non-terminal residue" evidence="1">
    <location>
        <position position="99"/>
    </location>
</feature>
<name>R7UWY4_CAPTE</name>
<gene>
    <name evidence="1" type="ORF">CAPTEDRAFT_40175</name>
</gene>
<dbReference type="PANTHER" id="PTHR33395">
    <property type="entry name" value="TRANSCRIPTASE, PUTATIVE-RELATED-RELATED"/>
    <property type="match status" value="1"/>
</dbReference>
<accession>R7UWY4</accession>
<dbReference type="STRING" id="283909.R7UWY4"/>
<evidence type="ECO:0000313" key="1">
    <source>
        <dbReference type="EMBL" id="ELU08432.1"/>
    </source>
</evidence>
<reference evidence="2" key="3">
    <citation type="submission" date="2015-06" db="UniProtKB">
        <authorList>
            <consortium name="EnsemblMetazoa"/>
        </authorList>
    </citation>
    <scope>IDENTIFICATION</scope>
</reference>
<organism evidence="1">
    <name type="scientific">Capitella teleta</name>
    <name type="common">Polychaete worm</name>
    <dbReference type="NCBI Taxonomy" id="283909"/>
    <lineage>
        <taxon>Eukaryota</taxon>
        <taxon>Metazoa</taxon>
        <taxon>Spiralia</taxon>
        <taxon>Lophotrochozoa</taxon>
        <taxon>Annelida</taxon>
        <taxon>Polychaeta</taxon>
        <taxon>Sedentaria</taxon>
        <taxon>Scolecida</taxon>
        <taxon>Capitellidae</taxon>
        <taxon>Capitella</taxon>
    </lineage>
</organism>
<keyword evidence="3" id="KW-1185">Reference proteome</keyword>
<reference evidence="1 3" key="2">
    <citation type="journal article" date="2013" name="Nature">
        <title>Insights into bilaterian evolution from three spiralian genomes.</title>
        <authorList>
            <person name="Simakov O."/>
            <person name="Marletaz F."/>
            <person name="Cho S.J."/>
            <person name="Edsinger-Gonzales E."/>
            <person name="Havlak P."/>
            <person name="Hellsten U."/>
            <person name="Kuo D.H."/>
            <person name="Larsson T."/>
            <person name="Lv J."/>
            <person name="Arendt D."/>
            <person name="Savage R."/>
            <person name="Osoegawa K."/>
            <person name="de Jong P."/>
            <person name="Grimwood J."/>
            <person name="Chapman J.A."/>
            <person name="Shapiro H."/>
            <person name="Aerts A."/>
            <person name="Otillar R.P."/>
            <person name="Terry A.Y."/>
            <person name="Boore J.L."/>
            <person name="Grigoriev I.V."/>
            <person name="Lindberg D.R."/>
            <person name="Seaver E.C."/>
            <person name="Weisblat D.A."/>
            <person name="Putnam N.H."/>
            <person name="Rokhsar D.S."/>
        </authorList>
    </citation>
    <scope>NUCLEOTIDE SEQUENCE</scope>
    <source>
        <strain evidence="1 3">I ESC-2004</strain>
    </source>
</reference>
<dbReference type="GO" id="GO:0031012">
    <property type="term" value="C:extracellular matrix"/>
    <property type="evidence" value="ECO:0007669"/>
    <property type="project" value="TreeGrafter"/>
</dbReference>
<dbReference type="HOGENOM" id="CLU_118269_5_0_1"/>
<dbReference type="EMBL" id="KB299094">
    <property type="protein sequence ID" value="ELU08432.1"/>
    <property type="molecule type" value="Genomic_DNA"/>
</dbReference>
<evidence type="ECO:0000313" key="2">
    <source>
        <dbReference type="EnsemblMetazoa" id="CapteP40175"/>
    </source>
</evidence>
<dbReference type="Proteomes" id="UP000014760">
    <property type="component" value="Unassembled WGS sequence"/>
</dbReference>
<dbReference type="PANTHER" id="PTHR33395:SF22">
    <property type="entry name" value="REVERSE TRANSCRIPTASE DOMAIN-CONTAINING PROTEIN"/>
    <property type="match status" value="1"/>
</dbReference>
<dbReference type="OMA" id="NIPADWS"/>
<proteinExistence type="predicted"/>
<dbReference type="OrthoDB" id="9390935at2759"/>
<dbReference type="EnsemblMetazoa" id="CapteT40175">
    <property type="protein sequence ID" value="CapteP40175"/>
    <property type="gene ID" value="CapteG40175"/>
</dbReference>
<dbReference type="EMBL" id="AMQN01006768">
    <property type="status" value="NOT_ANNOTATED_CDS"/>
    <property type="molecule type" value="Genomic_DNA"/>
</dbReference>
<dbReference type="GO" id="GO:0007508">
    <property type="term" value="P:larval heart development"/>
    <property type="evidence" value="ECO:0007669"/>
    <property type="project" value="TreeGrafter"/>
</dbReference>
<evidence type="ECO:0000313" key="3">
    <source>
        <dbReference type="Proteomes" id="UP000014760"/>
    </source>
</evidence>
<protein>
    <recommendedName>
        <fullName evidence="4">Reverse transcriptase domain-containing protein</fullName>
    </recommendedName>
</protein>
<evidence type="ECO:0008006" key="4">
    <source>
        <dbReference type="Google" id="ProtNLM"/>
    </source>
</evidence>
<reference evidence="3" key="1">
    <citation type="submission" date="2012-12" db="EMBL/GenBank/DDBJ databases">
        <authorList>
            <person name="Hellsten U."/>
            <person name="Grimwood J."/>
            <person name="Chapman J.A."/>
            <person name="Shapiro H."/>
            <person name="Aerts A."/>
            <person name="Otillar R.P."/>
            <person name="Terry A.Y."/>
            <person name="Boore J.L."/>
            <person name="Simakov O."/>
            <person name="Marletaz F."/>
            <person name="Cho S.-J."/>
            <person name="Edsinger-Gonzales E."/>
            <person name="Havlak P."/>
            <person name="Kuo D.-H."/>
            <person name="Larsson T."/>
            <person name="Lv J."/>
            <person name="Arendt D."/>
            <person name="Savage R."/>
            <person name="Osoegawa K."/>
            <person name="de Jong P."/>
            <person name="Lindberg D.R."/>
            <person name="Seaver E.C."/>
            <person name="Weisblat D.A."/>
            <person name="Putnam N.H."/>
            <person name="Grigoriev I.V."/>
            <person name="Rokhsar D.S."/>
        </authorList>
    </citation>
    <scope>NUCLEOTIDE SEQUENCE</scope>
    <source>
        <strain evidence="3">I ESC-2004</strain>
    </source>
</reference>
<dbReference type="AlphaFoldDB" id="R7UWY4"/>